<evidence type="ECO:0000256" key="1">
    <source>
        <dbReference type="SAM" id="Coils"/>
    </source>
</evidence>
<proteinExistence type="predicted"/>
<evidence type="ECO:0000259" key="2">
    <source>
        <dbReference type="SMART" id="SM00672"/>
    </source>
</evidence>
<gene>
    <name evidence="3" type="ORF">CVT24_008462</name>
</gene>
<reference evidence="3 4" key="1">
    <citation type="journal article" date="2018" name="Evol. Lett.">
        <title>Horizontal gene cluster transfer increased hallucinogenic mushroom diversity.</title>
        <authorList>
            <person name="Reynolds H.T."/>
            <person name="Vijayakumar V."/>
            <person name="Gluck-Thaler E."/>
            <person name="Korotkin H.B."/>
            <person name="Matheny P.B."/>
            <person name="Slot J.C."/>
        </authorList>
    </citation>
    <scope>NUCLEOTIDE SEQUENCE [LARGE SCALE GENOMIC DNA]</scope>
    <source>
        <strain evidence="3 4">2629</strain>
    </source>
</reference>
<evidence type="ECO:0000313" key="4">
    <source>
        <dbReference type="Proteomes" id="UP000284842"/>
    </source>
</evidence>
<feature type="domain" description="Glycosyl transferase CAP10" evidence="2">
    <location>
        <begin position="319"/>
        <end position="610"/>
    </location>
</feature>
<accession>A0A409VBS7</accession>
<dbReference type="PANTHER" id="PTHR12203:SF118">
    <property type="entry name" value="BETA-1,2-XYLOSYLTRANSFERASE 1"/>
    <property type="match status" value="1"/>
</dbReference>
<protein>
    <recommendedName>
        <fullName evidence="2">Glycosyl transferase CAP10 domain-containing protein</fullName>
    </recommendedName>
</protein>
<evidence type="ECO:0000313" key="3">
    <source>
        <dbReference type="EMBL" id="PPQ64452.1"/>
    </source>
</evidence>
<feature type="coiled-coil region" evidence="1">
    <location>
        <begin position="88"/>
        <end position="115"/>
    </location>
</feature>
<dbReference type="SMART" id="SM00672">
    <property type="entry name" value="CAP10"/>
    <property type="match status" value="1"/>
</dbReference>
<comment type="caution">
    <text evidence="3">The sequence shown here is derived from an EMBL/GenBank/DDBJ whole genome shotgun (WGS) entry which is preliminary data.</text>
</comment>
<keyword evidence="4" id="KW-1185">Reference proteome</keyword>
<dbReference type="InParanoid" id="A0A409VBS7"/>
<name>A0A409VBS7_9AGAR</name>
<sequence length="614" mass="70069">MVASLTPLRTIRRRLLLLLLVASVSVVLWIQIGLSGNLGPALRLASSTTRSAIPTRFLEHYLPKPNAKHVYLSNGLLEVNPDAGHPILELIEKARKDWQRKLDRASKTLPEAVQEYKRRYGRPPPKGFDDWWEYVQENGVLLPDEYDFIHNDLEPFWGISPEDLLEVQARQETVPDVFILEKNATHDTGFAGAAYSTPHLVKERALLRGLDEILDLLDPVEDVLPHFRAIFSPHDNPNLLSDYHVKQMFLAAARQGGYVDMNKLPEARHYGFASACRPGSPGRLTEAPVNQFVRPPPRVNKTFIYNHQLSMNPCTNPSIFYNHAQYVAHDLGPAPQPVMAAQFAYCSTPLYHDIQPPTFIAWTDDIRPRENDPPWDQKTDERLMWRGSNTGINHNDGTRWIYAQRIQLVRIANELNGTERILMPRVNVLDGQEYSPLISSSALKVGEGAELPKSLVNPAMMDISFTGHAIGCDQPYCDYLETLFEWKPKQNANGKQAGNHKYLVDVDGNGWSSRFKRLITSNSLVFKATAYPEWWLDRIQPWVHYVPIQVDYSDLYDSYVFFRGGLYGEGNHDDLAREIAEAGRTWSKTFWRKQDMTAYFFRQGSLTVHFGETN</sequence>
<dbReference type="InterPro" id="IPR051091">
    <property type="entry name" value="O-Glucosyltr/Glycosyltrsf_90"/>
</dbReference>
<dbReference type="AlphaFoldDB" id="A0A409VBS7"/>
<keyword evidence="1" id="KW-0175">Coiled coil</keyword>
<dbReference type="PANTHER" id="PTHR12203">
    <property type="entry name" value="KDEL LYS-ASP-GLU-LEU CONTAINING - RELATED"/>
    <property type="match status" value="1"/>
</dbReference>
<dbReference type="Pfam" id="PF05686">
    <property type="entry name" value="Glyco_transf_90"/>
    <property type="match status" value="1"/>
</dbReference>
<organism evidence="3 4">
    <name type="scientific">Panaeolus cyanescens</name>
    <dbReference type="NCBI Taxonomy" id="181874"/>
    <lineage>
        <taxon>Eukaryota</taxon>
        <taxon>Fungi</taxon>
        <taxon>Dikarya</taxon>
        <taxon>Basidiomycota</taxon>
        <taxon>Agaricomycotina</taxon>
        <taxon>Agaricomycetes</taxon>
        <taxon>Agaricomycetidae</taxon>
        <taxon>Agaricales</taxon>
        <taxon>Agaricineae</taxon>
        <taxon>Galeropsidaceae</taxon>
        <taxon>Panaeolus</taxon>
    </lineage>
</organism>
<dbReference type="OrthoDB" id="541052at2759"/>
<dbReference type="InterPro" id="IPR006598">
    <property type="entry name" value="CAP10"/>
</dbReference>
<dbReference type="Proteomes" id="UP000284842">
    <property type="component" value="Unassembled WGS sequence"/>
</dbReference>
<dbReference type="EMBL" id="NHTK01006086">
    <property type="protein sequence ID" value="PPQ64452.1"/>
    <property type="molecule type" value="Genomic_DNA"/>
</dbReference>